<reference evidence="1" key="1">
    <citation type="submission" date="2021-02" db="EMBL/GenBank/DDBJ databases">
        <title>First Annotated Genome of the Yellow-green Alga Tribonema minus.</title>
        <authorList>
            <person name="Mahan K.M."/>
        </authorList>
    </citation>
    <scope>NUCLEOTIDE SEQUENCE</scope>
    <source>
        <strain evidence="1">UTEX B ZZ1240</strain>
    </source>
</reference>
<name>A0A836C7L6_9STRA</name>
<sequence>MAGNARAGSQTELDTDQRALNSLVDRAEALLRKRWLTATFAGTAPPEDVEAAAMELPIVMTELQSIQAVLRHLHPDAEGIAPMRGLLSLTATLRILEQRSAAVQDAVGNGERPCCRMRAESPATAEVLMSNELLTTILSFVGPGNFLFVAPTELDTDQRALNSLVDRAEALLRKRWLTATFAGTAPPEDVEAAAMELPIVMTELQSIQAVLRHLHPDAEGIAPMRGLLSLTATLRILEQRSAAVQDAVGNGERPCCRMRAESPATAEVLMSNELLTTILSFVGPGNFLFVAPLPQAESWPSCYINALCNEAAMWGRINSLDFLLTRGQQLFGALGTISADSQLIQAFPSLKFVDAKDTEHTMTLTDAAAAADNIAVLQWLQSRHALEFTNITMPVAASDAVLPDC</sequence>
<dbReference type="AlphaFoldDB" id="A0A836C7L6"/>
<dbReference type="EMBL" id="JAFCMP010000542">
    <property type="protein sequence ID" value="KAG5176020.1"/>
    <property type="molecule type" value="Genomic_DNA"/>
</dbReference>
<organism evidence="1 2">
    <name type="scientific">Tribonema minus</name>
    <dbReference type="NCBI Taxonomy" id="303371"/>
    <lineage>
        <taxon>Eukaryota</taxon>
        <taxon>Sar</taxon>
        <taxon>Stramenopiles</taxon>
        <taxon>Ochrophyta</taxon>
        <taxon>PX clade</taxon>
        <taxon>Xanthophyceae</taxon>
        <taxon>Tribonematales</taxon>
        <taxon>Tribonemataceae</taxon>
        <taxon>Tribonema</taxon>
    </lineage>
</organism>
<protein>
    <submittedName>
        <fullName evidence="1">Uncharacterized protein</fullName>
    </submittedName>
</protein>
<proteinExistence type="predicted"/>
<accession>A0A836C7L6</accession>
<evidence type="ECO:0000313" key="2">
    <source>
        <dbReference type="Proteomes" id="UP000664859"/>
    </source>
</evidence>
<dbReference type="Proteomes" id="UP000664859">
    <property type="component" value="Unassembled WGS sequence"/>
</dbReference>
<comment type="caution">
    <text evidence="1">The sequence shown here is derived from an EMBL/GenBank/DDBJ whole genome shotgun (WGS) entry which is preliminary data.</text>
</comment>
<evidence type="ECO:0000313" key="1">
    <source>
        <dbReference type="EMBL" id="KAG5176020.1"/>
    </source>
</evidence>
<gene>
    <name evidence="1" type="ORF">JKP88DRAFT_265591</name>
</gene>
<keyword evidence="2" id="KW-1185">Reference proteome</keyword>